<keyword evidence="2" id="KW-1185">Reference proteome</keyword>
<accession>A0A183FZ59</accession>
<reference evidence="1 2" key="1">
    <citation type="submission" date="2018-11" db="EMBL/GenBank/DDBJ databases">
        <authorList>
            <consortium name="Pathogen Informatics"/>
        </authorList>
    </citation>
    <scope>NUCLEOTIDE SEQUENCE [LARGE SCALE GENOMIC DNA]</scope>
</reference>
<reference evidence="3" key="2">
    <citation type="submission" date="2019-09" db="UniProtKB">
        <authorList>
            <consortium name="WormBaseParasite"/>
        </authorList>
    </citation>
    <scope>IDENTIFICATION</scope>
</reference>
<name>A0A183FZ59_HELPZ</name>
<evidence type="ECO:0000313" key="3">
    <source>
        <dbReference type="WBParaSite" id="HPBE_0001400501-mRNA-1"/>
    </source>
</evidence>
<dbReference type="Proteomes" id="UP000050761">
    <property type="component" value="Unassembled WGS sequence"/>
</dbReference>
<dbReference type="WBParaSite" id="HPBE_0001400501-mRNA-1">
    <property type="protein sequence ID" value="HPBE_0001400501-mRNA-1"/>
    <property type="gene ID" value="HPBE_0001400501"/>
</dbReference>
<proteinExistence type="predicted"/>
<accession>A0A3P8B1D6</accession>
<dbReference type="AlphaFoldDB" id="A0A183FZ59"/>
<organism evidence="2 3">
    <name type="scientific">Heligmosomoides polygyrus</name>
    <name type="common">Parasitic roundworm</name>
    <dbReference type="NCBI Taxonomy" id="6339"/>
    <lineage>
        <taxon>Eukaryota</taxon>
        <taxon>Metazoa</taxon>
        <taxon>Ecdysozoa</taxon>
        <taxon>Nematoda</taxon>
        <taxon>Chromadorea</taxon>
        <taxon>Rhabditida</taxon>
        <taxon>Rhabditina</taxon>
        <taxon>Rhabditomorpha</taxon>
        <taxon>Strongyloidea</taxon>
        <taxon>Heligmosomidae</taxon>
        <taxon>Heligmosomoides</taxon>
    </lineage>
</organism>
<sequence length="92" mass="10224">MEPDNDNDNETALAIERGCKAKTSISPRELSRTLSSVLMVIVRWRAKAKLGAMRRRRIADAATIGAALPMETTTGVEMMRLQKRNVPTANRL</sequence>
<dbReference type="EMBL" id="UZAH01028165">
    <property type="protein sequence ID" value="VDO98173.1"/>
    <property type="molecule type" value="Genomic_DNA"/>
</dbReference>
<evidence type="ECO:0000313" key="1">
    <source>
        <dbReference type="EMBL" id="VDO98173.1"/>
    </source>
</evidence>
<evidence type="ECO:0000313" key="2">
    <source>
        <dbReference type="Proteomes" id="UP000050761"/>
    </source>
</evidence>
<protein>
    <submittedName>
        <fullName evidence="1 3">Uncharacterized protein</fullName>
    </submittedName>
</protein>
<gene>
    <name evidence="1" type="ORF">HPBE_LOCUS14006</name>
</gene>